<sequence length="454" mass="51813">MSTNRNSPNPHNDHQSRNMRGGPLIPPPENFDLRNVAINFNSCVIGLFIGPHPPSEHFVQHIVTSRWIRRGEIRIHRSGPYFLFECLNNQDLKNLVLANTTIIDGRIINFRRYQIDFVPQHMNFTLARVWVRVYGLPLAYLTSSWARQILRHVGYIEELEHEGEELPIHAELRAQVLIDLSIPLIPGCFISLEGNKVIWVYLRYEGIFKFCKSCGCAGHATSRCSLHAVVARRRVRRRPNEVEEDGLRVLNGPAEYPFYSNLIRGLSDWYRFRNTGLDLRPNENPEEPAPYRRGQRVERGFEEGHPYEDSFSTQDSDESEQFHSGRDDWLNEDSELIEREMEPVGPDLRVSHLSPMVNQEEHRSVGGEAYRQNADQLGVSRREGVVTSSMAVGVKVSETLKEEQLGPLPTRPFFGGSTFEVGEPSSARQEYRQRGGGAGTLFHTLGISEWASSP</sequence>
<dbReference type="PANTHER" id="PTHR31286:SF167">
    <property type="entry name" value="OS09G0268800 PROTEIN"/>
    <property type="match status" value="1"/>
</dbReference>
<keyword evidence="3" id="KW-1185">Reference proteome</keyword>
<organism evidence="2 3">
    <name type="scientific">Chenopodium quinoa</name>
    <name type="common">Quinoa</name>
    <dbReference type="NCBI Taxonomy" id="63459"/>
    <lineage>
        <taxon>Eukaryota</taxon>
        <taxon>Viridiplantae</taxon>
        <taxon>Streptophyta</taxon>
        <taxon>Embryophyta</taxon>
        <taxon>Tracheophyta</taxon>
        <taxon>Spermatophyta</taxon>
        <taxon>Magnoliopsida</taxon>
        <taxon>eudicotyledons</taxon>
        <taxon>Gunneridae</taxon>
        <taxon>Pentapetalae</taxon>
        <taxon>Caryophyllales</taxon>
        <taxon>Chenopodiaceae</taxon>
        <taxon>Chenopodioideae</taxon>
        <taxon>Atripliceae</taxon>
        <taxon>Chenopodium</taxon>
    </lineage>
</organism>
<evidence type="ECO:0008006" key="4">
    <source>
        <dbReference type="Google" id="ProtNLM"/>
    </source>
</evidence>
<dbReference type="Gramene" id="AUR62001735-RA">
    <property type="protein sequence ID" value="AUR62001735-RA:cds"/>
    <property type="gene ID" value="AUR62001735"/>
</dbReference>
<name>A0A803KRS8_CHEQI</name>
<dbReference type="AlphaFoldDB" id="A0A803KRS8"/>
<dbReference type="OMA" id="GDMANIW"/>
<accession>A0A803KRS8</accession>
<feature type="region of interest" description="Disordered" evidence="1">
    <location>
        <begin position="304"/>
        <end position="327"/>
    </location>
</feature>
<evidence type="ECO:0000313" key="2">
    <source>
        <dbReference type="EnsemblPlants" id="AUR62001735-RA:cds"/>
    </source>
</evidence>
<dbReference type="EnsemblPlants" id="AUR62001735-RA">
    <property type="protein sequence ID" value="AUR62001735-RA:cds"/>
    <property type="gene ID" value="AUR62001735"/>
</dbReference>
<protein>
    <recommendedName>
        <fullName evidence="4">DUF4283 domain-containing protein</fullName>
    </recommendedName>
</protein>
<reference evidence="2" key="2">
    <citation type="submission" date="2021-03" db="UniProtKB">
        <authorList>
            <consortium name="EnsemblPlants"/>
        </authorList>
    </citation>
    <scope>IDENTIFICATION</scope>
</reference>
<dbReference type="PANTHER" id="PTHR31286">
    <property type="entry name" value="GLYCINE-RICH CELL WALL STRUCTURAL PROTEIN 1.8-LIKE"/>
    <property type="match status" value="1"/>
</dbReference>
<feature type="compositionally biased region" description="Polar residues" evidence="1">
    <location>
        <begin position="1"/>
        <end position="10"/>
    </location>
</feature>
<feature type="region of interest" description="Disordered" evidence="1">
    <location>
        <begin position="1"/>
        <end position="25"/>
    </location>
</feature>
<proteinExistence type="predicted"/>
<evidence type="ECO:0000313" key="3">
    <source>
        <dbReference type="Proteomes" id="UP000596660"/>
    </source>
</evidence>
<dbReference type="InterPro" id="IPR040256">
    <property type="entry name" value="At4g02000-like"/>
</dbReference>
<dbReference type="Proteomes" id="UP000596660">
    <property type="component" value="Unplaced"/>
</dbReference>
<reference evidence="2" key="1">
    <citation type="journal article" date="2017" name="Nature">
        <title>The genome of Chenopodium quinoa.</title>
        <authorList>
            <person name="Jarvis D.E."/>
            <person name="Ho Y.S."/>
            <person name="Lightfoot D.J."/>
            <person name="Schmoeckel S.M."/>
            <person name="Li B."/>
            <person name="Borm T.J.A."/>
            <person name="Ohyanagi H."/>
            <person name="Mineta K."/>
            <person name="Michell C.T."/>
            <person name="Saber N."/>
            <person name="Kharbatia N.M."/>
            <person name="Rupper R.R."/>
            <person name="Sharp A.R."/>
            <person name="Dally N."/>
            <person name="Boughton B.A."/>
            <person name="Woo Y.H."/>
            <person name="Gao G."/>
            <person name="Schijlen E.G.W.M."/>
            <person name="Guo X."/>
            <person name="Momin A.A."/>
            <person name="Negrao S."/>
            <person name="Al-Babili S."/>
            <person name="Gehring C."/>
            <person name="Roessner U."/>
            <person name="Jung C."/>
            <person name="Murphy K."/>
            <person name="Arold S.T."/>
            <person name="Gojobori T."/>
            <person name="van der Linden C.G."/>
            <person name="van Loo E.N."/>
            <person name="Jellen E.N."/>
            <person name="Maughan P.J."/>
            <person name="Tester M."/>
        </authorList>
    </citation>
    <scope>NUCLEOTIDE SEQUENCE [LARGE SCALE GENOMIC DNA]</scope>
    <source>
        <strain evidence="2">cv. PI 614886</strain>
    </source>
</reference>
<evidence type="ECO:0000256" key="1">
    <source>
        <dbReference type="SAM" id="MobiDB-lite"/>
    </source>
</evidence>